<gene>
    <name evidence="1 2" type="primary">priB</name>
    <name evidence="2" type="ORF">HHL10_04875</name>
</gene>
<evidence type="ECO:0000313" key="2">
    <source>
        <dbReference type="EMBL" id="NML14310.1"/>
    </source>
</evidence>
<dbReference type="Proteomes" id="UP000574067">
    <property type="component" value="Unassembled WGS sequence"/>
</dbReference>
<evidence type="ECO:0000256" key="1">
    <source>
        <dbReference type="HAMAP-Rule" id="MF_00720"/>
    </source>
</evidence>
<reference evidence="2 3" key="1">
    <citation type="submission" date="2020-04" db="EMBL/GenBank/DDBJ databases">
        <title>Azohydromonas sp. isolated from soil.</title>
        <authorList>
            <person name="Dahal R.H."/>
        </authorList>
    </citation>
    <scope>NUCLEOTIDE SEQUENCE [LARGE SCALE GENOMIC DNA]</scope>
    <source>
        <strain evidence="2 3">G-1-1-14</strain>
    </source>
</reference>
<keyword evidence="3" id="KW-1185">Reference proteome</keyword>
<dbReference type="AlphaFoldDB" id="A0A848F7S7"/>
<organism evidence="2 3">
    <name type="scientific">Azohydromonas caseinilytica</name>
    <dbReference type="NCBI Taxonomy" id="2728836"/>
    <lineage>
        <taxon>Bacteria</taxon>
        <taxon>Pseudomonadati</taxon>
        <taxon>Pseudomonadota</taxon>
        <taxon>Betaproteobacteria</taxon>
        <taxon>Burkholderiales</taxon>
        <taxon>Sphaerotilaceae</taxon>
        <taxon>Azohydromonas</taxon>
    </lineage>
</organism>
<dbReference type="HAMAP" id="MF_00720">
    <property type="entry name" value="PriB"/>
    <property type="match status" value="1"/>
</dbReference>
<comment type="caution">
    <text evidence="2">The sequence shown here is derived from an EMBL/GenBank/DDBJ whole genome shotgun (WGS) entry which is preliminary data.</text>
</comment>
<protein>
    <recommendedName>
        <fullName evidence="1">Replication restart protein PriB</fullName>
    </recommendedName>
</protein>
<dbReference type="RefSeq" id="WP_169159201.1">
    <property type="nucleotide sequence ID" value="NZ_JABBFW010000002.1"/>
</dbReference>
<name>A0A848F7S7_9BURK</name>
<accession>A0A848F7S7</accession>
<dbReference type="GO" id="GO:1990077">
    <property type="term" value="C:primosome complex"/>
    <property type="evidence" value="ECO:0007669"/>
    <property type="project" value="UniProtKB-UniRule"/>
</dbReference>
<dbReference type="GO" id="GO:0006269">
    <property type="term" value="P:DNA replication, synthesis of primer"/>
    <property type="evidence" value="ECO:0007669"/>
    <property type="project" value="UniProtKB-KW"/>
</dbReference>
<comment type="subunit">
    <text evidence="1">Homodimer. Interacts with PriA and DnaT. Component of the replication restart primosome. Primosome assembly occurs via a 'hand-off' mechanism. PriA binds to replication forks, subsequently PriB then DnaT bind; DnaT then displaces ssDNA to generate the helicase loading substrate.</text>
</comment>
<dbReference type="NCBIfam" id="TIGR04418">
    <property type="entry name" value="PriB_gamma"/>
    <property type="match status" value="1"/>
</dbReference>
<dbReference type="Pfam" id="PF22657">
    <property type="entry name" value="SSB_1"/>
    <property type="match status" value="1"/>
</dbReference>
<proteinExistence type="inferred from homology"/>
<dbReference type="PIRSF" id="PIRSF003135">
    <property type="entry name" value="Primosomal_n"/>
    <property type="match status" value="1"/>
</dbReference>
<comment type="similarity">
    <text evidence="1">Belongs to the PriB family.</text>
</comment>
<dbReference type="InterPro" id="IPR023646">
    <property type="entry name" value="Prisomal_replication_PriB"/>
</dbReference>
<comment type="function">
    <text evidence="1">Involved in the restart of stalled replication forks, which reloads the replicative helicase on sites other than the origin of replication; the PriA-PriB pathway is the major replication restart pathway. During primosome assembly it facilitates complex formation between PriA and DnaT on DNA; stabilizes PriA on DNA. Stimulates the DNA unwinding activity of PriA helicase.</text>
</comment>
<dbReference type="GO" id="GO:0003697">
    <property type="term" value="F:single-stranded DNA binding"/>
    <property type="evidence" value="ECO:0007669"/>
    <property type="project" value="UniProtKB-UniRule"/>
</dbReference>
<dbReference type="SUPFAM" id="SSF50249">
    <property type="entry name" value="Nucleic acid-binding proteins"/>
    <property type="match status" value="1"/>
</dbReference>
<dbReference type="EMBL" id="JABBFW010000002">
    <property type="protein sequence ID" value="NML14310.1"/>
    <property type="molecule type" value="Genomic_DNA"/>
</dbReference>
<dbReference type="Gene3D" id="2.40.50.140">
    <property type="entry name" value="Nucleic acid-binding proteins"/>
    <property type="match status" value="1"/>
</dbReference>
<keyword evidence="1" id="KW-0235">DNA replication</keyword>
<dbReference type="InterPro" id="IPR012340">
    <property type="entry name" value="NA-bd_OB-fold"/>
</dbReference>
<keyword evidence="1" id="KW-0238">DNA-binding</keyword>
<keyword evidence="1" id="KW-0639">Primosome</keyword>
<sequence>MSAGAFAPLPQAAVSANRLVLHAQLVERGALRYTPAGLPAFDLGLKHESQVLEDGLPRRVSLEIRAVAIGEITRRVGALELGDSGEFAGFLSAGRNGRGLLFHVTALDPAG</sequence>
<evidence type="ECO:0000313" key="3">
    <source>
        <dbReference type="Proteomes" id="UP000574067"/>
    </source>
</evidence>